<keyword evidence="10" id="KW-0966">Cell projection</keyword>
<dbReference type="GO" id="GO:0005576">
    <property type="term" value="C:extracellular region"/>
    <property type="evidence" value="ECO:0007669"/>
    <property type="project" value="UniProtKB-SubCell"/>
</dbReference>
<evidence type="ECO:0000313" key="11">
    <source>
        <dbReference type="Proteomes" id="UP000254512"/>
    </source>
</evidence>
<evidence type="ECO:0000256" key="3">
    <source>
        <dbReference type="ARBA" id="ARBA00009677"/>
    </source>
</evidence>
<evidence type="ECO:0000256" key="4">
    <source>
        <dbReference type="ARBA" id="ARBA00016244"/>
    </source>
</evidence>
<sequence>MNLFNIGLSGLNAASAGLSVTGQNINQSLVPGYSRQRISFGSQDGGVQVSSVERMSDTFTHLQIQRQRSGFGYHQATTQYLSQAEALLTSDNTSLNVGLDRFYAALNEASAQPQDIAYRQTIISQSEAMVDRFNNLSQQLESQRKQVDGQLEASVNKANTLMANLASLNRSLREANGSEAEKASLLDARDATLTELSSMMDINTTYHSDGSVSVSLDQGQPLVNGASASQLMKNSDGGLVLKRGESTFTLGSSAGGTIGGMLNYRDGHLQSLERELDVMAYSFATQFNAQHTQGVDLNGKQGQPLFGGVDQIEGAAKNLTLLVSDPKALAFAGNGTVDEPGNSDNLEALIGLKNAPITLDKAGLSETDLAQYGDTIDKINGKTLFTAYTGLCGDWAIKTSQSKTDMASAESQVKHAENARDSVSGVNLDEEAVSLMQFTQMYQANAKVISTAQQLLDITMGMFN</sequence>
<dbReference type="SUPFAM" id="SSF64518">
    <property type="entry name" value="Phase 1 flagellin"/>
    <property type="match status" value="1"/>
</dbReference>
<evidence type="ECO:0000256" key="7">
    <source>
        <dbReference type="RuleBase" id="RU362065"/>
    </source>
</evidence>
<dbReference type="RefSeq" id="WP_115659263.1">
    <property type="nucleotide sequence ID" value="NZ_UGHD01000002.1"/>
</dbReference>
<dbReference type="GO" id="GO:0005198">
    <property type="term" value="F:structural molecule activity"/>
    <property type="evidence" value="ECO:0007669"/>
    <property type="project" value="UniProtKB-UniRule"/>
</dbReference>
<dbReference type="InterPro" id="IPR002371">
    <property type="entry name" value="FlgK"/>
</dbReference>
<dbReference type="AlphaFoldDB" id="A0A377HI79"/>
<keyword evidence="6 7" id="KW-0975">Bacterial flagellum</keyword>
<evidence type="ECO:0000313" key="10">
    <source>
        <dbReference type="EMBL" id="STO55846.1"/>
    </source>
</evidence>
<dbReference type="PANTHER" id="PTHR30033:SF1">
    <property type="entry name" value="FLAGELLAR HOOK-ASSOCIATED PROTEIN 1"/>
    <property type="match status" value="1"/>
</dbReference>
<keyword evidence="10" id="KW-0282">Flagellum</keyword>
<dbReference type="InterPro" id="IPR053927">
    <property type="entry name" value="FlgK_helical"/>
</dbReference>
<dbReference type="GO" id="GO:0044780">
    <property type="term" value="P:bacterial-type flagellum assembly"/>
    <property type="evidence" value="ECO:0007669"/>
    <property type="project" value="InterPro"/>
</dbReference>
<dbReference type="NCBIfam" id="TIGR02492">
    <property type="entry name" value="flgK_ends"/>
    <property type="match status" value="1"/>
</dbReference>
<evidence type="ECO:0000256" key="1">
    <source>
        <dbReference type="ARBA" id="ARBA00004365"/>
    </source>
</evidence>
<evidence type="ECO:0000259" key="9">
    <source>
        <dbReference type="Pfam" id="PF22638"/>
    </source>
</evidence>
<comment type="subcellular location">
    <subcellularLocation>
        <location evidence="1 7">Bacterial flagellum</location>
    </subcellularLocation>
    <subcellularLocation>
        <location evidence="2 7">Secreted</location>
    </subcellularLocation>
</comment>
<dbReference type="Proteomes" id="UP000254512">
    <property type="component" value="Unassembled WGS sequence"/>
</dbReference>
<feature type="domain" description="Flagellar hook-associated protein FlgK helical" evidence="9">
    <location>
        <begin position="81"/>
        <end position="306"/>
    </location>
</feature>
<keyword evidence="5 7" id="KW-0964">Secreted</keyword>
<dbReference type="EMBL" id="UGHD01000002">
    <property type="protein sequence ID" value="STO55846.1"/>
    <property type="molecule type" value="Genomic_DNA"/>
</dbReference>
<dbReference type="InterPro" id="IPR010930">
    <property type="entry name" value="Flg_bb/hook_C_dom"/>
</dbReference>
<evidence type="ECO:0000256" key="2">
    <source>
        <dbReference type="ARBA" id="ARBA00004613"/>
    </source>
</evidence>
<keyword evidence="10" id="KW-0969">Cilium</keyword>
<comment type="similarity">
    <text evidence="3 7">Belongs to the flagella basal body rod proteins family.</text>
</comment>
<evidence type="ECO:0000259" key="8">
    <source>
        <dbReference type="Pfam" id="PF06429"/>
    </source>
</evidence>
<dbReference type="Pfam" id="PF06429">
    <property type="entry name" value="Flg_bbr_C"/>
    <property type="match status" value="1"/>
</dbReference>
<feature type="domain" description="Flagellar basal-body/hook protein C-terminal" evidence="8">
    <location>
        <begin position="423"/>
        <end position="460"/>
    </location>
</feature>
<evidence type="ECO:0000256" key="5">
    <source>
        <dbReference type="ARBA" id="ARBA00022525"/>
    </source>
</evidence>
<reference evidence="10 11" key="1">
    <citation type="submission" date="2018-06" db="EMBL/GenBank/DDBJ databases">
        <authorList>
            <consortium name="Pathogen Informatics"/>
            <person name="Doyle S."/>
        </authorList>
    </citation>
    <scope>NUCLEOTIDE SEQUENCE [LARGE SCALE GENOMIC DNA]</scope>
    <source>
        <strain evidence="10 11">NCTC11645</strain>
    </source>
</reference>
<proteinExistence type="inferred from homology"/>
<organism evidence="10 11">
    <name type="scientific">Grimontia hollisae</name>
    <name type="common">Vibrio hollisae</name>
    <dbReference type="NCBI Taxonomy" id="673"/>
    <lineage>
        <taxon>Bacteria</taxon>
        <taxon>Pseudomonadati</taxon>
        <taxon>Pseudomonadota</taxon>
        <taxon>Gammaproteobacteria</taxon>
        <taxon>Vibrionales</taxon>
        <taxon>Vibrionaceae</taxon>
        <taxon>Grimontia</taxon>
    </lineage>
</organism>
<dbReference type="PRINTS" id="PR01005">
    <property type="entry name" value="FLGHOOKAP1"/>
</dbReference>
<accession>A0A377HI79</accession>
<dbReference type="Pfam" id="PF22638">
    <property type="entry name" value="FlgK_D1"/>
    <property type="match status" value="1"/>
</dbReference>
<evidence type="ECO:0000256" key="6">
    <source>
        <dbReference type="ARBA" id="ARBA00023143"/>
    </source>
</evidence>
<name>A0A377HI79_GRIHO</name>
<gene>
    <name evidence="10" type="primary">flgK_1</name>
    <name evidence="7" type="synonym">flgK</name>
    <name evidence="10" type="ORF">NCTC11645_00148</name>
</gene>
<dbReference type="PANTHER" id="PTHR30033">
    <property type="entry name" value="FLAGELLAR HOOK-ASSOCIATED PROTEIN 1"/>
    <property type="match status" value="1"/>
</dbReference>
<dbReference type="GO" id="GO:0009424">
    <property type="term" value="C:bacterial-type flagellum hook"/>
    <property type="evidence" value="ECO:0007669"/>
    <property type="project" value="UniProtKB-UniRule"/>
</dbReference>
<protein>
    <recommendedName>
        <fullName evidence="4 7">Flagellar hook-associated protein 1</fullName>
        <shortName evidence="7">HAP1</shortName>
    </recommendedName>
</protein>